<dbReference type="EMBL" id="CACVKT020001974">
    <property type="protein sequence ID" value="CAC5373824.1"/>
    <property type="molecule type" value="Genomic_DNA"/>
</dbReference>
<keyword evidence="6" id="KW-0732">Signal</keyword>
<dbReference type="Gene3D" id="3.80.10.10">
    <property type="entry name" value="Ribonuclease Inhibitor"/>
    <property type="match status" value="1"/>
</dbReference>
<dbReference type="Proteomes" id="UP000507470">
    <property type="component" value="Unassembled WGS sequence"/>
</dbReference>
<evidence type="ECO:0000256" key="12">
    <source>
        <dbReference type="ARBA" id="ARBA00023303"/>
    </source>
</evidence>
<evidence type="ECO:0000256" key="8">
    <source>
        <dbReference type="ARBA" id="ARBA00022989"/>
    </source>
</evidence>
<gene>
    <name evidence="13" type="ORF">MCOR_11436</name>
</gene>
<evidence type="ECO:0000256" key="4">
    <source>
        <dbReference type="ARBA" id="ARBA00022614"/>
    </source>
</evidence>
<name>A0A6J8AY17_MYTCO</name>
<evidence type="ECO:0000256" key="7">
    <source>
        <dbReference type="ARBA" id="ARBA00022737"/>
    </source>
</evidence>
<keyword evidence="7" id="KW-0677">Repeat</keyword>
<keyword evidence="10" id="KW-0472">Membrane</keyword>
<dbReference type="PRINTS" id="PR00019">
    <property type="entry name" value="LEURICHRPT"/>
</dbReference>
<dbReference type="GO" id="GO:0005886">
    <property type="term" value="C:plasma membrane"/>
    <property type="evidence" value="ECO:0007669"/>
    <property type="project" value="UniProtKB-SubCell"/>
</dbReference>
<accession>A0A6J8AY17</accession>
<reference evidence="13 14" key="1">
    <citation type="submission" date="2020-06" db="EMBL/GenBank/DDBJ databases">
        <authorList>
            <person name="Li R."/>
            <person name="Bekaert M."/>
        </authorList>
    </citation>
    <scope>NUCLEOTIDE SEQUENCE [LARGE SCALE GENOMIC DNA]</scope>
    <source>
        <strain evidence="14">wild</strain>
    </source>
</reference>
<dbReference type="InterPro" id="IPR032675">
    <property type="entry name" value="LRR_dom_sf"/>
</dbReference>
<dbReference type="AlphaFoldDB" id="A0A6J8AY17"/>
<keyword evidence="9" id="KW-0406">Ion transport</keyword>
<keyword evidence="4" id="KW-0433">Leucine-rich repeat</keyword>
<evidence type="ECO:0000256" key="6">
    <source>
        <dbReference type="ARBA" id="ARBA00022729"/>
    </source>
</evidence>
<evidence type="ECO:0000256" key="1">
    <source>
        <dbReference type="ARBA" id="ARBA00004162"/>
    </source>
</evidence>
<dbReference type="InterPro" id="IPR003591">
    <property type="entry name" value="Leu-rich_rpt_typical-subtyp"/>
</dbReference>
<evidence type="ECO:0000313" key="13">
    <source>
        <dbReference type="EMBL" id="CAC5373824.1"/>
    </source>
</evidence>
<keyword evidence="11" id="KW-1015">Disulfide bond</keyword>
<keyword evidence="8" id="KW-1133">Transmembrane helix</keyword>
<keyword evidence="5" id="KW-0812">Transmembrane</keyword>
<keyword evidence="14" id="KW-1185">Reference proteome</keyword>
<proteinExistence type="predicted"/>
<dbReference type="OrthoDB" id="6240959at2759"/>
<dbReference type="InterPro" id="IPR051432">
    <property type="entry name" value="KCNMA1_auxiliary"/>
</dbReference>
<keyword evidence="12" id="KW-0407">Ion channel</keyword>
<evidence type="ECO:0000256" key="9">
    <source>
        <dbReference type="ARBA" id="ARBA00023065"/>
    </source>
</evidence>
<evidence type="ECO:0000256" key="11">
    <source>
        <dbReference type="ARBA" id="ARBA00023157"/>
    </source>
</evidence>
<evidence type="ECO:0000256" key="3">
    <source>
        <dbReference type="ARBA" id="ARBA00022475"/>
    </source>
</evidence>
<dbReference type="PROSITE" id="PS51450">
    <property type="entry name" value="LRR"/>
    <property type="match status" value="1"/>
</dbReference>
<dbReference type="InterPro" id="IPR001611">
    <property type="entry name" value="Leu-rich_rpt"/>
</dbReference>
<dbReference type="SUPFAM" id="SSF52058">
    <property type="entry name" value="L domain-like"/>
    <property type="match status" value="1"/>
</dbReference>
<dbReference type="GO" id="GO:0034220">
    <property type="term" value="P:monoatomic ion transmembrane transport"/>
    <property type="evidence" value="ECO:0007669"/>
    <property type="project" value="UniProtKB-KW"/>
</dbReference>
<organism evidence="13 14">
    <name type="scientific">Mytilus coruscus</name>
    <name type="common">Sea mussel</name>
    <dbReference type="NCBI Taxonomy" id="42192"/>
    <lineage>
        <taxon>Eukaryota</taxon>
        <taxon>Metazoa</taxon>
        <taxon>Spiralia</taxon>
        <taxon>Lophotrochozoa</taxon>
        <taxon>Mollusca</taxon>
        <taxon>Bivalvia</taxon>
        <taxon>Autobranchia</taxon>
        <taxon>Pteriomorphia</taxon>
        <taxon>Mytilida</taxon>
        <taxon>Mytiloidea</taxon>
        <taxon>Mytilidae</taxon>
        <taxon>Mytilinae</taxon>
        <taxon>Mytilus</taxon>
    </lineage>
</organism>
<keyword evidence="2" id="KW-0813">Transport</keyword>
<comment type="subcellular location">
    <subcellularLocation>
        <location evidence="1">Cell membrane</location>
        <topology evidence="1">Single-pass membrane protein</topology>
    </subcellularLocation>
</comment>
<keyword evidence="3" id="KW-1003">Cell membrane</keyword>
<dbReference type="PANTHER" id="PTHR46473:SF10">
    <property type="entry name" value="LD45603P-RELATED"/>
    <property type="match status" value="1"/>
</dbReference>
<evidence type="ECO:0000256" key="10">
    <source>
        <dbReference type="ARBA" id="ARBA00023136"/>
    </source>
</evidence>
<evidence type="ECO:0000313" key="14">
    <source>
        <dbReference type="Proteomes" id="UP000507470"/>
    </source>
</evidence>
<protein>
    <submittedName>
        <fullName evidence="13">Uncharacterized protein</fullName>
    </submittedName>
</protein>
<dbReference type="Pfam" id="PF13855">
    <property type="entry name" value="LRR_8"/>
    <property type="match status" value="1"/>
</dbReference>
<sequence length="163" mass="18779">MTSIPKRLLSSNQTVEIDFTNNEIENITGSDFAFFPFLDKLDLSFNKISKLENTTFVKLKNLRSLRLSHNVLQYIEPRTFSYRPGSLLFIDLIGNMLKSVDVTNVFVGYWMSALYLDHNRISIFTNQLMSGMENFTRGGDIFMYILEVPLILNVVHTDHVPFG</sequence>
<dbReference type="PANTHER" id="PTHR46473">
    <property type="entry name" value="GH08155P"/>
    <property type="match status" value="1"/>
</dbReference>
<evidence type="ECO:0000256" key="2">
    <source>
        <dbReference type="ARBA" id="ARBA00022448"/>
    </source>
</evidence>
<dbReference type="SMART" id="SM00369">
    <property type="entry name" value="LRR_TYP"/>
    <property type="match status" value="2"/>
</dbReference>
<evidence type="ECO:0000256" key="5">
    <source>
        <dbReference type="ARBA" id="ARBA00022692"/>
    </source>
</evidence>